<name>A0A836P3R0_XANVA</name>
<reference evidence="1" key="1">
    <citation type="submission" date="2012-05" db="EMBL/GenBank/DDBJ databases">
        <authorList>
            <person name="Studholme D.J."/>
            <person name="Wasukira A."/>
            <person name="Grant M."/>
        </authorList>
    </citation>
    <scope>NUCLEOTIDE SEQUENCE [LARGE SCALE GENOMIC DNA]</scope>
    <source>
        <strain evidence="1">NCPPB 890</strain>
    </source>
</reference>
<evidence type="ECO:0000313" key="1">
    <source>
        <dbReference type="EMBL" id="KFA02298.1"/>
    </source>
</evidence>
<dbReference type="EMBL" id="AKBN01000564">
    <property type="protein sequence ID" value="KFA02298.1"/>
    <property type="molecule type" value="Genomic_DNA"/>
</dbReference>
<sequence length="81" mass="8812">MGGQGPCSKAADTASIADDAVNDHWLSVVRHLSTQRYQSDRDLESKAPAVTPVTFYRPASLRKAALRSARIGVLFPDADQR</sequence>
<dbReference type="AlphaFoldDB" id="A0A836P3R0"/>
<protein>
    <submittedName>
        <fullName evidence="1">Uncharacterized protein</fullName>
    </submittedName>
</protein>
<proteinExistence type="predicted"/>
<gene>
    <name evidence="1" type="ORF">A11K_0110465</name>
</gene>
<organism evidence="1">
    <name type="scientific">Xanthomonas vasicola pv. vasculorum NCPPB 890</name>
    <dbReference type="NCBI Taxonomy" id="1184265"/>
    <lineage>
        <taxon>Bacteria</taxon>
        <taxon>Pseudomonadati</taxon>
        <taxon>Pseudomonadota</taxon>
        <taxon>Gammaproteobacteria</taxon>
        <taxon>Lysobacterales</taxon>
        <taxon>Lysobacteraceae</taxon>
        <taxon>Xanthomonas</taxon>
    </lineage>
</organism>
<accession>A0A836P3R0</accession>
<comment type="caution">
    <text evidence="1">The sequence shown here is derived from an EMBL/GenBank/DDBJ whole genome shotgun (WGS) entry which is preliminary data.</text>
</comment>